<name>A0A2T5IX22_9GAMM</name>
<keyword evidence="1" id="KW-0812">Transmembrane</keyword>
<reference evidence="2 3" key="1">
    <citation type="submission" date="2018-04" db="EMBL/GenBank/DDBJ databases">
        <title>Genomic Encyclopedia of Archaeal and Bacterial Type Strains, Phase II (KMG-II): from individual species to whole genera.</title>
        <authorList>
            <person name="Goeker M."/>
        </authorList>
    </citation>
    <scope>NUCLEOTIDE SEQUENCE [LARGE SCALE GENOMIC DNA]</scope>
    <source>
        <strain evidence="2 3">DSM 5822</strain>
    </source>
</reference>
<keyword evidence="1" id="KW-0472">Membrane</keyword>
<dbReference type="OrthoDB" id="6402501at2"/>
<keyword evidence="3" id="KW-1185">Reference proteome</keyword>
<gene>
    <name evidence="2" type="ORF">C8N29_11124</name>
</gene>
<accession>A0A2T5IX22</accession>
<sequence>MNGMVLLYILGTFSAIFGFGAICWWAYRPAHKKRFEQDAMLALDSDPLYQNRHLAGDESK</sequence>
<dbReference type="AlphaFoldDB" id="A0A2T5IX22"/>
<feature type="transmembrane region" description="Helical" evidence="1">
    <location>
        <begin position="6"/>
        <end position="27"/>
    </location>
</feature>
<protein>
    <submittedName>
        <fullName evidence="2">Cbb3-type cytochrome oxidase component FixQ</fullName>
    </submittedName>
</protein>
<keyword evidence="1" id="KW-1133">Transmembrane helix</keyword>
<dbReference type="EMBL" id="QAON01000011">
    <property type="protein sequence ID" value="PTQ88503.1"/>
    <property type="molecule type" value="Genomic_DNA"/>
</dbReference>
<comment type="caution">
    <text evidence="2">The sequence shown here is derived from an EMBL/GenBank/DDBJ whole genome shotgun (WGS) entry which is preliminary data.</text>
</comment>
<evidence type="ECO:0000313" key="3">
    <source>
        <dbReference type="Proteomes" id="UP000244223"/>
    </source>
</evidence>
<dbReference type="Proteomes" id="UP000244223">
    <property type="component" value="Unassembled WGS sequence"/>
</dbReference>
<evidence type="ECO:0000313" key="2">
    <source>
        <dbReference type="EMBL" id="PTQ88503.1"/>
    </source>
</evidence>
<evidence type="ECO:0000256" key="1">
    <source>
        <dbReference type="SAM" id="Phobius"/>
    </source>
</evidence>
<proteinExistence type="predicted"/>
<organism evidence="2 3">
    <name type="scientific">Agitococcus lubricus</name>
    <dbReference type="NCBI Taxonomy" id="1077255"/>
    <lineage>
        <taxon>Bacteria</taxon>
        <taxon>Pseudomonadati</taxon>
        <taxon>Pseudomonadota</taxon>
        <taxon>Gammaproteobacteria</taxon>
        <taxon>Moraxellales</taxon>
        <taxon>Moraxellaceae</taxon>
        <taxon>Agitococcus</taxon>
    </lineage>
</organism>